<dbReference type="OrthoDB" id="7165680at2"/>
<gene>
    <name evidence="2" type="ORF">BLTE_02760</name>
</gene>
<evidence type="ECO:0008006" key="4">
    <source>
        <dbReference type="Google" id="ProtNLM"/>
    </source>
</evidence>
<evidence type="ECO:0000313" key="3">
    <source>
        <dbReference type="Proteomes" id="UP000266934"/>
    </source>
</evidence>
<dbReference type="EMBL" id="AP018907">
    <property type="protein sequence ID" value="BBF91591.1"/>
    <property type="molecule type" value="Genomic_DNA"/>
</dbReference>
<feature type="region of interest" description="Disordered" evidence="1">
    <location>
        <begin position="85"/>
        <end position="121"/>
    </location>
</feature>
<evidence type="ECO:0000256" key="1">
    <source>
        <dbReference type="SAM" id="MobiDB-lite"/>
    </source>
</evidence>
<organism evidence="2 3">
    <name type="scientific">Blastochloris tepida</name>
    <dbReference type="NCBI Taxonomy" id="2233851"/>
    <lineage>
        <taxon>Bacteria</taxon>
        <taxon>Pseudomonadati</taxon>
        <taxon>Pseudomonadota</taxon>
        <taxon>Alphaproteobacteria</taxon>
        <taxon>Hyphomicrobiales</taxon>
        <taxon>Blastochloridaceae</taxon>
        <taxon>Blastochloris</taxon>
    </lineage>
</organism>
<protein>
    <recommendedName>
        <fullName evidence="4">Cell division protein FtsL</fullName>
    </recommendedName>
</protein>
<name>A0A348FWA8_9HYPH</name>
<dbReference type="Proteomes" id="UP000266934">
    <property type="component" value="Chromosome"/>
</dbReference>
<sequence>MLRILNTIVVLALIAAAGSVYQVKYESTLQAEKIAKLRNEIRQEKEAIALLRAEWSQLTRPDRIQALASRHLALKTFDLDQLDRLDKLPDRPAPPGDPIGDMLDDMEPRDAIDGAETGDGL</sequence>
<proteinExistence type="predicted"/>
<dbReference type="RefSeq" id="WP_126396927.1">
    <property type="nucleotide sequence ID" value="NZ_AP018907.1"/>
</dbReference>
<accession>A0A348FWA8</accession>
<dbReference type="KEGG" id="blag:BLTE_02760"/>
<dbReference type="AlphaFoldDB" id="A0A348FWA8"/>
<keyword evidence="3" id="KW-1185">Reference proteome</keyword>
<reference evidence="2 3" key="1">
    <citation type="submission" date="2018-08" db="EMBL/GenBank/DDBJ databases">
        <title>Complete genome sequencing of Blastochloris tepida GI.</title>
        <authorList>
            <person name="Tsukatani Y."/>
            <person name="Mori H."/>
        </authorList>
    </citation>
    <scope>NUCLEOTIDE SEQUENCE [LARGE SCALE GENOMIC DNA]</scope>
    <source>
        <strain evidence="2 3">GI</strain>
    </source>
</reference>
<evidence type="ECO:0000313" key="2">
    <source>
        <dbReference type="EMBL" id="BBF91591.1"/>
    </source>
</evidence>